<dbReference type="SMART" id="SM00646">
    <property type="entry name" value="Ami_3"/>
    <property type="match status" value="1"/>
</dbReference>
<dbReference type="SUPFAM" id="SSF53187">
    <property type="entry name" value="Zn-dependent exopeptidases"/>
    <property type="match status" value="1"/>
</dbReference>
<evidence type="ECO:0000256" key="2">
    <source>
        <dbReference type="SAM" id="SignalP"/>
    </source>
</evidence>
<organism evidence="4 5">
    <name type="scientific">Lutispora saccharofermentans</name>
    <dbReference type="NCBI Taxonomy" id="3024236"/>
    <lineage>
        <taxon>Bacteria</taxon>
        <taxon>Bacillati</taxon>
        <taxon>Bacillota</taxon>
        <taxon>Clostridia</taxon>
        <taxon>Lutisporales</taxon>
        <taxon>Lutisporaceae</taxon>
        <taxon>Lutispora</taxon>
    </lineage>
</organism>
<dbReference type="InterPro" id="IPR017853">
    <property type="entry name" value="GH"/>
</dbReference>
<evidence type="ECO:0000259" key="3">
    <source>
        <dbReference type="SMART" id="SM00646"/>
    </source>
</evidence>
<sequence length="964" mass="106818">MKKLFKLIILAAVIAMAIPLNGGYAKAEPLDEKGFSGIWVATVLNIDYPSKPSADAEVLKQEAVKILDDAKKLGMDAVFLQVRPSGDALYKSRFYPWSKYLTGRQGLAPGGGFDPLEFWVAEAHKRGIELHAWINPYRITKKTISEPKHDIKSLDPANPAVRNPDWVVKHGDGNLYLNPGIPAARKYITDGVLEIVQNYEVDGIHMDDYFYPGKSFDDKDAYSKYGKGFKDINDWRRENVNLLVREISEALKMHSPAVRFGISPFGIWANKSSNPLGSDTRGAQTYYEHFADTRKWVKEKTIDYIIPQLYWNIGYSIADYEKLAAWWTDVAKGTGVDLYIGQAAYRVLNSDPASPWHGVGEIERQLDLNSQNPEIKGSVFYNYSSIAKNPPLFSLLQAYYEKKDEVKARLPVSVAVPGTDIKTRYDQYYICGSSDPEKPLLLNGEPVENRSSHGFFGILVKLKEGANTFAFSQEGSSSAVSIFKEAASKLPEKMKKAEIPSSSVFPQSQELRMPGEKITLSCEAPIGSKVTVAIGGKSYAMNPSATKAIDGGIYPASFTYVYTIPSYTGNPRNIDLGAPVYKMSYKGTTNSVKAPAKIGVVMKNSPYYAEVIEDGIFTYPEPDRDNGGIHELQKGMTDYATGMTGDYVRLAMGQWVDKKSVRTYIGQSRMRAKVVKATYTAGESWDKLTLGISTPSLAVASYENGELRLAIAGLAEGVLPKLPEGALLSCVETKVKEGDGEYILKLEKDQNIAGYYIEKTEKDIILNIKRPVKGKPGPYPLSGIRIMLDPGHGGDSLGAVGPLGKEYSEKVINLKTALKLKYELESLGAQILMTRTEDEAVSLEERLAASKAAKPDLFISIHSNSMADNIDISKVNGFSVFYRDAHAYSIAEEIHDDTIKSLNRNDKGIHKKSFYVFRGTWTPSILLESGFVPNPAEFEWLIDDDEQSILAKSLVQTILKYYTE</sequence>
<name>A0ABT1NNV8_9FIRM</name>
<gene>
    <name evidence="4" type="ORF">LJD61_19900</name>
</gene>
<dbReference type="Gene3D" id="3.20.20.80">
    <property type="entry name" value="Glycosidases"/>
    <property type="match status" value="1"/>
</dbReference>
<evidence type="ECO:0000313" key="5">
    <source>
        <dbReference type="Proteomes" id="UP001651880"/>
    </source>
</evidence>
<dbReference type="InterPro" id="IPR003790">
    <property type="entry name" value="GHL10"/>
</dbReference>
<feature type="chain" id="PRO_5045326770" evidence="2">
    <location>
        <begin position="28"/>
        <end position="964"/>
    </location>
</feature>
<dbReference type="EMBL" id="JAJEKE010000030">
    <property type="protein sequence ID" value="MCQ1531783.1"/>
    <property type="molecule type" value="Genomic_DNA"/>
</dbReference>
<protein>
    <submittedName>
        <fullName evidence="4">Family 10 glycosylhydrolase</fullName>
    </submittedName>
</protein>
<reference evidence="4 5" key="1">
    <citation type="submission" date="2021-10" db="EMBL/GenBank/DDBJ databases">
        <title>Lutispora strain m25 sp. nov., a thermophilic, non-spore-forming bacterium isolated from a lab-scale methanogenic bioreactor digesting anaerobic sludge.</title>
        <authorList>
            <person name="El Houari A."/>
            <person name="Mcdonald J."/>
        </authorList>
    </citation>
    <scope>NUCLEOTIDE SEQUENCE [LARGE SCALE GENOMIC DNA]</scope>
    <source>
        <strain evidence="5">m25</strain>
    </source>
</reference>
<dbReference type="RefSeq" id="WP_255229349.1">
    <property type="nucleotide sequence ID" value="NZ_JAJEKE010000030.1"/>
</dbReference>
<dbReference type="InterPro" id="IPR052177">
    <property type="entry name" value="Divisome_Glycosyl_Hydrolase"/>
</dbReference>
<dbReference type="CDD" id="cd02696">
    <property type="entry name" value="MurNAc-LAA"/>
    <property type="match status" value="1"/>
</dbReference>
<dbReference type="InterPro" id="IPR002508">
    <property type="entry name" value="MurNAc-LAA_cat"/>
</dbReference>
<dbReference type="Pfam" id="PF02638">
    <property type="entry name" value="GHL10"/>
    <property type="match status" value="1"/>
</dbReference>
<accession>A0ABT1NNV8</accession>
<dbReference type="Gene3D" id="3.40.630.40">
    <property type="entry name" value="Zn-dependent exopeptidases"/>
    <property type="match status" value="1"/>
</dbReference>
<comment type="caution">
    <text evidence="4">The sequence shown here is derived from an EMBL/GenBank/DDBJ whole genome shotgun (WGS) entry which is preliminary data.</text>
</comment>
<keyword evidence="5" id="KW-1185">Reference proteome</keyword>
<feature type="signal peptide" evidence="2">
    <location>
        <begin position="1"/>
        <end position="27"/>
    </location>
</feature>
<dbReference type="Proteomes" id="UP001651880">
    <property type="component" value="Unassembled WGS sequence"/>
</dbReference>
<dbReference type="PANTHER" id="PTHR43405">
    <property type="entry name" value="GLYCOSYL HYDROLASE DIGH"/>
    <property type="match status" value="1"/>
</dbReference>
<evidence type="ECO:0000256" key="1">
    <source>
        <dbReference type="ARBA" id="ARBA00022729"/>
    </source>
</evidence>
<dbReference type="PANTHER" id="PTHR43405:SF1">
    <property type="entry name" value="GLYCOSYL HYDROLASE DIGH"/>
    <property type="match status" value="1"/>
</dbReference>
<evidence type="ECO:0000313" key="4">
    <source>
        <dbReference type="EMBL" id="MCQ1531783.1"/>
    </source>
</evidence>
<proteinExistence type="predicted"/>
<feature type="domain" description="MurNAc-LAA" evidence="3">
    <location>
        <begin position="847"/>
        <end position="959"/>
    </location>
</feature>
<dbReference type="Pfam" id="PF01520">
    <property type="entry name" value="Amidase_3"/>
    <property type="match status" value="1"/>
</dbReference>
<dbReference type="SUPFAM" id="SSF51445">
    <property type="entry name" value="(Trans)glycosidases"/>
    <property type="match status" value="1"/>
</dbReference>
<keyword evidence="1 2" id="KW-0732">Signal</keyword>